<dbReference type="Proteomes" id="UP000061018">
    <property type="component" value="Chromosome"/>
</dbReference>
<protein>
    <submittedName>
        <fullName evidence="1">Uncharacterized protein</fullName>
    </submittedName>
</protein>
<dbReference type="AlphaFoldDB" id="A0A0K2ATW3"/>
<proteinExistence type="predicted"/>
<sequence>MIDMRTVTAHVNLIERPADPVGPDQHRSEPTWV</sequence>
<evidence type="ECO:0000313" key="2">
    <source>
        <dbReference type="Proteomes" id="UP000061018"/>
    </source>
</evidence>
<accession>A0A0K2ATW3</accession>
<evidence type="ECO:0000313" key="1">
    <source>
        <dbReference type="EMBL" id="AKZ56267.1"/>
    </source>
</evidence>
<organism evidence="1 2">
    <name type="scientific">Streptomyces ambofaciens (strain ATCC 23877 / 3486 / DSM 40053 / JCM 4204 / NBRC 12836 / NRRL B-2516)</name>
    <dbReference type="NCBI Taxonomy" id="278992"/>
    <lineage>
        <taxon>Bacteria</taxon>
        <taxon>Bacillati</taxon>
        <taxon>Actinomycetota</taxon>
        <taxon>Actinomycetes</taxon>
        <taxon>Kitasatosporales</taxon>
        <taxon>Streptomycetaceae</taxon>
        <taxon>Streptomyces</taxon>
    </lineage>
</organism>
<name>A0A0K2ATW3_STRA7</name>
<gene>
    <name evidence="1" type="ORF">SAM23877_3218</name>
</gene>
<dbReference type="KEGG" id="samb:SAM23877_3218"/>
<reference evidence="2" key="1">
    <citation type="journal article" date="2015" name="J. Biotechnol.">
        <title>Complete genome sequence of Streptomyces ambofaciens ATCC 23877, the spiramycin producer.</title>
        <authorList>
            <person name="Thibessard A."/>
            <person name="Haas D."/>
            <person name="Gerbaud C."/>
            <person name="Aigle B."/>
            <person name="Lautru S."/>
            <person name="Pernodet J.L."/>
            <person name="Leblond P."/>
        </authorList>
    </citation>
    <scope>NUCLEOTIDE SEQUENCE [LARGE SCALE GENOMIC DNA]</scope>
    <source>
        <strain evidence="2">ATCC 23877 / 3486 / DSM 40053 / JCM 4204 / NBRC 12836 / NRRL B-2516</strain>
    </source>
</reference>
<dbReference type="EMBL" id="CP012382">
    <property type="protein sequence ID" value="AKZ56267.1"/>
    <property type="molecule type" value="Genomic_DNA"/>
</dbReference>